<sequence length="63" mass="7037">MAPASPVIVLEYRIVSRLSRVCPAHLSSLLIQIPISLQKRYGSLYTDDVAMALLPSPCHRPEY</sequence>
<gene>
    <name evidence="1" type="ORF">HPP92_020817</name>
</gene>
<dbReference type="EMBL" id="JADCNL010000011">
    <property type="protein sequence ID" value="KAG0460520.1"/>
    <property type="molecule type" value="Genomic_DNA"/>
</dbReference>
<reference evidence="1 2" key="1">
    <citation type="journal article" date="2020" name="Nat. Food">
        <title>A phased Vanilla planifolia genome enables genetic improvement of flavour and production.</title>
        <authorList>
            <person name="Hasing T."/>
            <person name="Tang H."/>
            <person name="Brym M."/>
            <person name="Khazi F."/>
            <person name="Huang T."/>
            <person name="Chambers A.H."/>
        </authorList>
    </citation>
    <scope>NUCLEOTIDE SEQUENCE [LARGE SCALE GENOMIC DNA]</scope>
    <source>
        <tissue evidence="1">Leaf</tissue>
    </source>
</reference>
<dbReference type="AlphaFoldDB" id="A0A835PUG3"/>
<accession>A0A835PUG3</accession>
<evidence type="ECO:0000313" key="2">
    <source>
        <dbReference type="Proteomes" id="UP000636800"/>
    </source>
</evidence>
<evidence type="ECO:0000313" key="1">
    <source>
        <dbReference type="EMBL" id="KAG0460520.1"/>
    </source>
</evidence>
<dbReference type="OrthoDB" id="1865379at2759"/>
<organism evidence="1 2">
    <name type="scientific">Vanilla planifolia</name>
    <name type="common">Vanilla</name>
    <dbReference type="NCBI Taxonomy" id="51239"/>
    <lineage>
        <taxon>Eukaryota</taxon>
        <taxon>Viridiplantae</taxon>
        <taxon>Streptophyta</taxon>
        <taxon>Embryophyta</taxon>
        <taxon>Tracheophyta</taxon>
        <taxon>Spermatophyta</taxon>
        <taxon>Magnoliopsida</taxon>
        <taxon>Liliopsida</taxon>
        <taxon>Asparagales</taxon>
        <taxon>Orchidaceae</taxon>
        <taxon>Vanilloideae</taxon>
        <taxon>Vanilleae</taxon>
        <taxon>Vanilla</taxon>
    </lineage>
</organism>
<protein>
    <submittedName>
        <fullName evidence="1">Uncharacterized protein</fullName>
    </submittedName>
</protein>
<dbReference type="Proteomes" id="UP000636800">
    <property type="component" value="Chromosome 11"/>
</dbReference>
<proteinExistence type="predicted"/>
<comment type="caution">
    <text evidence="1">The sequence shown here is derived from an EMBL/GenBank/DDBJ whole genome shotgun (WGS) entry which is preliminary data.</text>
</comment>
<name>A0A835PUG3_VANPL</name>
<keyword evidence="2" id="KW-1185">Reference proteome</keyword>